<accession>A0A7C9GNW0</accession>
<evidence type="ECO:0000256" key="4">
    <source>
        <dbReference type="ARBA" id="ARBA00022989"/>
    </source>
</evidence>
<comment type="caution">
    <text evidence="8">The sequence shown here is derived from an EMBL/GenBank/DDBJ whole genome shotgun (WGS) entry which is preliminary data.</text>
</comment>
<evidence type="ECO:0000256" key="5">
    <source>
        <dbReference type="ARBA" id="ARBA00023136"/>
    </source>
</evidence>
<evidence type="ECO:0000256" key="1">
    <source>
        <dbReference type="ARBA" id="ARBA00004651"/>
    </source>
</evidence>
<evidence type="ECO:0000256" key="6">
    <source>
        <dbReference type="SAM" id="Phobius"/>
    </source>
</evidence>
<name>A0A7C9GNW0_9SPHN</name>
<keyword evidence="2" id="KW-1003">Cell membrane</keyword>
<dbReference type="Proteomes" id="UP000481327">
    <property type="component" value="Unassembled WGS sequence"/>
</dbReference>
<proteinExistence type="predicted"/>
<evidence type="ECO:0000256" key="3">
    <source>
        <dbReference type="ARBA" id="ARBA00022692"/>
    </source>
</evidence>
<dbReference type="InterPro" id="IPR050445">
    <property type="entry name" value="Bact_polysacc_biosynth/exp"/>
</dbReference>
<dbReference type="PANTHER" id="PTHR32309">
    <property type="entry name" value="TYROSINE-PROTEIN KINASE"/>
    <property type="match status" value="1"/>
</dbReference>
<keyword evidence="4 6" id="KW-1133">Transmembrane helix</keyword>
<keyword evidence="9" id="KW-1185">Reference proteome</keyword>
<dbReference type="AlphaFoldDB" id="A0A7C9GNW0"/>
<organism evidence="8 9">
    <name type="scientific">Sandarakinorhabdus fusca</name>
    <dbReference type="NCBI Taxonomy" id="1439888"/>
    <lineage>
        <taxon>Bacteria</taxon>
        <taxon>Pseudomonadati</taxon>
        <taxon>Pseudomonadota</taxon>
        <taxon>Alphaproteobacteria</taxon>
        <taxon>Sphingomonadales</taxon>
        <taxon>Sphingosinicellaceae</taxon>
        <taxon>Sandarakinorhabdus</taxon>
    </lineage>
</organism>
<keyword evidence="3 6" id="KW-0812">Transmembrane</keyword>
<dbReference type="GO" id="GO:0005886">
    <property type="term" value="C:plasma membrane"/>
    <property type="evidence" value="ECO:0007669"/>
    <property type="project" value="UniProtKB-SubCell"/>
</dbReference>
<keyword evidence="5 6" id="KW-0472">Membrane</keyword>
<evidence type="ECO:0000313" key="8">
    <source>
        <dbReference type="EMBL" id="MQT16516.1"/>
    </source>
</evidence>
<evidence type="ECO:0000313" key="9">
    <source>
        <dbReference type="Proteomes" id="UP000481327"/>
    </source>
</evidence>
<dbReference type="EMBL" id="WIOL01000001">
    <property type="protein sequence ID" value="MQT16516.1"/>
    <property type="molecule type" value="Genomic_DNA"/>
</dbReference>
<evidence type="ECO:0000259" key="7">
    <source>
        <dbReference type="Pfam" id="PF02706"/>
    </source>
</evidence>
<dbReference type="Pfam" id="PF02706">
    <property type="entry name" value="Wzz"/>
    <property type="match status" value="1"/>
</dbReference>
<dbReference type="OrthoDB" id="7504426at2"/>
<comment type="subcellular location">
    <subcellularLocation>
        <location evidence="1">Cell membrane</location>
        <topology evidence="1">Multi-pass membrane protein</topology>
    </subcellularLocation>
</comment>
<evidence type="ECO:0000256" key="2">
    <source>
        <dbReference type="ARBA" id="ARBA00022475"/>
    </source>
</evidence>
<feature type="domain" description="Polysaccharide chain length determinant N-terminal" evidence="7">
    <location>
        <begin position="3"/>
        <end position="87"/>
    </location>
</feature>
<protein>
    <submittedName>
        <fullName evidence="8">Exopolysaccharide biosynthesis protein EpsF</fullName>
    </submittedName>
</protein>
<reference evidence="8 9" key="1">
    <citation type="submission" date="2019-09" db="EMBL/GenBank/DDBJ databases">
        <title>Polymorphobacter sp. isolated from a lake in China.</title>
        <authorList>
            <person name="Liu Z."/>
        </authorList>
    </citation>
    <scope>NUCLEOTIDE SEQUENCE [LARGE SCALE GENOMIC DNA]</scope>
    <source>
        <strain evidence="8 9">D40P</strain>
    </source>
</reference>
<sequence length="465" mass="50591">MSIMQFLRILMVRRWIIIISLVTCVVVAVATAKSLPERYDARARVILDVVKPDPVTGQMLGGPAVRSYIKTQTELIQDYRVAGDVVDRAGWLQNPAVIAAWQADTGGVGDMRRWAAQRIINATNAGMVDTSNILEITYEGPNPEVAKTIVSMLRDAYIDASLRFRTDSAGRTADWYREQSDRAQRALVAAEDAMNKFEKDNGIVMGPQNAEAESSKLASLQGALMAARASATDRDFEATRAATTAPVVDQLKVQLATLNDQIGQAGERLGTEHPTYKALLSRRQMLNSEISRETAAARAAGAMQSGSSASSIARLNAEYEAQKALVLGMKGKLNELGQLQREVELRRDQYQKAAARTADLRLQANLSESGLVVLGDAMANGAPSFPKWPMILGMSAGFGLALGIVIAMITELMARRVRGVEDLAFATRAPVLAIVAEGNRTSWLDRIRNRFSSGRKATAEWQPAQ</sequence>
<gene>
    <name evidence="8" type="ORF">F3168_04490</name>
</gene>
<dbReference type="InterPro" id="IPR003856">
    <property type="entry name" value="LPS_length_determ_N"/>
</dbReference>
<feature type="transmembrane region" description="Helical" evidence="6">
    <location>
        <begin position="388"/>
        <end position="409"/>
    </location>
</feature>
<dbReference type="PANTHER" id="PTHR32309:SF13">
    <property type="entry name" value="FERRIC ENTEROBACTIN TRANSPORT PROTEIN FEPE"/>
    <property type="match status" value="1"/>
</dbReference>
<dbReference type="GO" id="GO:0004713">
    <property type="term" value="F:protein tyrosine kinase activity"/>
    <property type="evidence" value="ECO:0007669"/>
    <property type="project" value="TreeGrafter"/>
</dbReference>
<dbReference type="RefSeq" id="WP_152576906.1">
    <property type="nucleotide sequence ID" value="NZ_JAATJI010000001.1"/>
</dbReference>